<protein>
    <submittedName>
        <fullName evidence="3">Carboxylesterase family protein</fullName>
    </submittedName>
</protein>
<dbReference type="SUPFAM" id="SSF53474">
    <property type="entry name" value="alpha/beta-Hydrolases"/>
    <property type="match status" value="1"/>
</dbReference>
<organism evidence="3">
    <name type="scientific">Streptomyces globisporus</name>
    <dbReference type="NCBI Taxonomy" id="1908"/>
    <lineage>
        <taxon>Bacteria</taxon>
        <taxon>Bacillati</taxon>
        <taxon>Actinomycetota</taxon>
        <taxon>Actinomycetes</taxon>
        <taxon>Kitasatosporales</taxon>
        <taxon>Streptomycetaceae</taxon>
        <taxon>Streptomyces</taxon>
    </lineage>
</organism>
<dbReference type="InterPro" id="IPR002018">
    <property type="entry name" value="CarbesteraseB"/>
</dbReference>
<name>A0A927GPI9_STRGL</name>
<dbReference type="Pfam" id="PF00135">
    <property type="entry name" value="COesterase"/>
    <property type="match status" value="1"/>
</dbReference>
<sequence>MRTAEGYVEGRRRQGHAVFRGIPYAQPPVGALRFAAPVPARPWRASGRRSHSDPPHRSPGRPGRIRPTARAG</sequence>
<dbReference type="Gene3D" id="3.40.50.1820">
    <property type="entry name" value="alpha/beta hydrolase"/>
    <property type="match status" value="1"/>
</dbReference>
<feature type="region of interest" description="Disordered" evidence="1">
    <location>
        <begin position="40"/>
        <end position="72"/>
    </location>
</feature>
<comment type="caution">
    <text evidence="3">The sequence shown here is derived from an EMBL/GenBank/DDBJ whole genome shotgun (WGS) entry which is preliminary data.</text>
</comment>
<gene>
    <name evidence="3" type="ORF">ID875_23305</name>
</gene>
<feature type="domain" description="Carboxylesterase type B" evidence="2">
    <location>
        <begin position="2"/>
        <end position="45"/>
    </location>
</feature>
<evidence type="ECO:0000256" key="1">
    <source>
        <dbReference type="SAM" id="MobiDB-lite"/>
    </source>
</evidence>
<dbReference type="EMBL" id="JACWUS010000008">
    <property type="protein sequence ID" value="MBD2830072.1"/>
    <property type="molecule type" value="Genomic_DNA"/>
</dbReference>
<accession>A0A927GPI9</accession>
<evidence type="ECO:0000259" key="2">
    <source>
        <dbReference type="Pfam" id="PF00135"/>
    </source>
</evidence>
<reference evidence="3" key="1">
    <citation type="journal article" date="2020" name="PLoS ONE">
        <title>Isolation and characterization of Streptomyces bacteriophages and Streptomyces strains encoding biosynthetic arsenals: Streptomyces strains and phages for antibiotic discovery.</title>
        <authorList>
            <person name="Montano E.T."/>
            <person name="Nideffer J.F."/>
            <person name="Brumage L."/>
            <person name="Erb M."/>
            <person name="Derman A.I."/>
            <person name="Davis J.P."/>
            <person name="Estrada E."/>
            <person name="Fu S."/>
            <person name="Le D."/>
            <person name="Vuppala A."/>
            <person name="Tran C."/>
            <person name="Luterstein E."/>
            <person name="Lakkaraju S."/>
            <person name="Panchagnula S."/>
            <person name="Ren C."/>
            <person name="Doan J."/>
            <person name="Tran S."/>
            <person name="Soriano J."/>
            <person name="Fujita Y."/>
            <person name="Gutala P."/>
            <person name="Fujii Q."/>
            <person name="Lee M."/>
            <person name="Bui A."/>
            <person name="Villarreal C."/>
            <person name="Shing S.R."/>
            <person name="Kim S."/>
            <person name="Freeman D."/>
            <person name="Racha V."/>
            <person name="Ho A."/>
            <person name="Kumar P."/>
            <person name="Falah K."/>
            <person name="Dawson T."/>
            <person name="Enustun E."/>
            <person name="Prichard A."/>
            <person name="Gomez A."/>
            <person name="Khanna K."/>
            <person name="Trigg S."/>
            <person name="Fernandez L."/>
            <person name="Pogliano K."/>
            <person name="Pogliano J."/>
        </authorList>
    </citation>
    <scope>NUCLEOTIDE SEQUENCE</scope>
    <source>
        <strain evidence="3">QF2</strain>
    </source>
</reference>
<dbReference type="AlphaFoldDB" id="A0A927GPI9"/>
<evidence type="ECO:0000313" key="3">
    <source>
        <dbReference type="EMBL" id="MBD2830072.1"/>
    </source>
</evidence>
<dbReference type="InterPro" id="IPR029058">
    <property type="entry name" value="AB_hydrolase_fold"/>
</dbReference>
<proteinExistence type="predicted"/>